<feature type="transmembrane region" description="Helical" evidence="6">
    <location>
        <begin position="307"/>
        <end position="328"/>
    </location>
</feature>
<gene>
    <name evidence="7" type="ORF">MKW98_016765</name>
</gene>
<dbReference type="InterPro" id="IPR005016">
    <property type="entry name" value="TDE1/TMS"/>
</dbReference>
<dbReference type="Proteomes" id="UP001202328">
    <property type="component" value="Unassembled WGS sequence"/>
</dbReference>
<evidence type="ECO:0000313" key="8">
    <source>
        <dbReference type="Proteomes" id="UP001202328"/>
    </source>
</evidence>
<evidence type="ECO:0008006" key="9">
    <source>
        <dbReference type="Google" id="ProtNLM"/>
    </source>
</evidence>
<keyword evidence="8" id="KW-1185">Reference proteome</keyword>
<evidence type="ECO:0000256" key="1">
    <source>
        <dbReference type="ARBA" id="ARBA00004141"/>
    </source>
</evidence>
<dbReference type="PANTHER" id="PTHR10383">
    <property type="entry name" value="SERINE INCORPORATOR"/>
    <property type="match status" value="1"/>
</dbReference>
<reference evidence="7" key="1">
    <citation type="submission" date="2022-04" db="EMBL/GenBank/DDBJ databases">
        <title>A functionally conserved STORR gene fusion in Papaver species that diverged 16.8 million years ago.</title>
        <authorList>
            <person name="Catania T."/>
        </authorList>
    </citation>
    <scope>NUCLEOTIDE SEQUENCE</scope>
    <source>
        <strain evidence="7">S-188037</strain>
    </source>
</reference>
<keyword evidence="3 6" id="KW-0812">Transmembrane</keyword>
<keyword evidence="4 6" id="KW-1133">Transmembrane helix</keyword>
<evidence type="ECO:0000256" key="3">
    <source>
        <dbReference type="ARBA" id="ARBA00022692"/>
    </source>
</evidence>
<feature type="transmembrane region" description="Helical" evidence="6">
    <location>
        <begin position="224"/>
        <end position="242"/>
    </location>
</feature>
<comment type="caution">
    <text evidence="7">The sequence shown here is derived from an EMBL/GenBank/DDBJ whole genome shotgun (WGS) entry which is preliminary data.</text>
</comment>
<sequence>MSAGTDREEAATEIVKCRSITLEYSAERRKSLRARYVYVFIFFLMNLLTWFIRDYGHNVFHNELCKSIFFFCTSNLFFVQFCGTGGGDCFHKMGVLRLNIFSVDVSHHMPNQQIARGPYCHLFSGELARIGAGVFLLLQLVSVIQFMTMVNNYWMSDATLNGSCFLGLFMSIVFYIGSICGIALMYLLYAPTLSCTINIFFISWTVILVITLTVLTIHSKVRCLLSSGIMASYIVYLCWSAIKSEPKNNKCSPKHDGSGDGDWTTVLGFLIAICAVVMATFSTGIDSQSFQFQKEEVQHEEDIPYKYGFFHLVFSLGSMYFAMLFISWQLVDHPAAKRWSIDVGSTSTWVKIINVSFAAIIYGRFD</sequence>
<dbReference type="Pfam" id="PF03348">
    <property type="entry name" value="Serinc"/>
    <property type="match status" value="1"/>
</dbReference>
<proteinExistence type="inferred from homology"/>
<feature type="transmembrane region" description="Helical" evidence="6">
    <location>
        <begin position="132"/>
        <end position="154"/>
    </location>
</feature>
<evidence type="ECO:0000256" key="2">
    <source>
        <dbReference type="ARBA" id="ARBA00006665"/>
    </source>
</evidence>
<dbReference type="AlphaFoldDB" id="A0AAD4TK41"/>
<name>A0AAD4TK41_9MAGN</name>
<feature type="transmembrane region" description="Helical" evidence="6">
    <location>
        <begin position="36"/>
        <end position="52"/>
    </location>
</feature>
<dbReference type="EMBL" id="JAJJMB010000948">
    <property type="protein sequence ID" value="KAI3960041.1"/>
    <property type="molecule type" value="Genomic_DNA"/>
</dbReference>
<organism evidence="7 8">
    <name type="scientific">Papaver atlanticum</name>
    <dbReference type="NCBI Taxonomy" id="357466"/>
    <lineage>
        <taxon>Eukaryota</taxon>
        <taxon>Viridiplantae</taxon>
        <taxon>Streptophyta</taxon>
        <taxon>Embryophyta</taxon>
        <taxon>Tracheophyta</taxon>
        <taxon>Spermatophyta</taxon>
        <taxon>Magnoliopsida</taxon>
        <taxon>Ranunculales</taxon>
        <taxon>Papaveraceae</taxon>
        <taxon>Papaveroideae</taxon>
        <taxon>Papaver</taxon>
    </lineage>
</organism>
<dbReference type="PANTHER" id="PTHR10383:SF23">
    <property type="entry name" value="SERINC-DOMAIN CONTAINING SERINE AND SPHINGOLIPID BIOSYNTHESIS PROTEIN"/>
    <property type="match status" value="1"/>
</dbReference>
<accession>A0AAD4TK41</accession>
<evidence type="ECO:0000256" key="5">
    <source>
        <dbReference type="ARBA" id="ARBA00023136"/>
    </source>
</evidence>
<keyword evidence="5 6" id="KW-0472">Membrane</keyword>
<protein>
    <recommendedName>
        <fullName evidence="9">Serine incorporator</fullName>
    </recommendedName>
</protein>
<feature type="transmembrane region" description="Helical" evidence="6">
    <location>
        <begin position="196"/>
        <end position="217"/>
    </location>
</feature>
<evidence type="ECO:0000256" key="6">
    <source>
        <dbReference type="SAM" id="Phobius"/>
    </source>
</evidence>
<dbReference type="GO" id="GO:0016020">
    <property type="term" value="C:membrane"/>
    <property type="evidence" value="ECO:0007669"/>
    <property type="project" value="UniProtKB-SubCell"/>
</dbReference>
<feature type="transmembrane region" description="Helical" evidence="6">
    <location>
        <begin position="166"/>
        <end position="190"/>
    </location>
</feature>
<feature type="transmembrane region" description="Helical" evidence="6">
    <location>
        <begin position="348"/>
        <end position="365"/>
    </location>
</feature>
<evidence type="ECO:0000313" key="7">
    <source>
        <dbReference type="EMBL" id="KAI3960041.1"/>
    </source>
</evidence>
<feature type="transmembrane region" description="Helical" evidence="6">
    <location>
        <begin position="262"/>
        <end position="286"/>
    </location>
</feature>
<comment type="subcellular location">
    <subcellularLocation>
        <location evidence="1">Membrane</location>
        <topology evidence="1">Multi-pass membrane protein</topology>
    </subcellularLocation>
</comment>
<evidence type="ECO:0000256" key="4">
    <source>
        <dbReference type="ARBA" id="ARBA00022989"/>
    </source>
</evidence>
<comment type="similarity">
    <text evidence="2">Belongs to the TDE1 family.</text>
</comment>